<sequence length="82" mass="9112">MVIRRRVTQWVSSSISDLLPGVVVRRSEECLLCSVEWFVSLVLGAQRVAEFTDRGLTPFKVLVAAPVSHTVIKSVFVLQAKV</sequence>
<comment type="caution">
    <text evidence="1">The sequence shown here is derived from an EMBL/GenBank/DDBJ whole genome shotgun (WGS) entry which is preliminary data.</text>
</comment>
<evidence type="ECO:0000313" key="1">
    <source>
        <dbReference type="EMBL" id="KAF2554717.1"/>
    </source>
</evidence>
<accession>A0A8S9HDI6</accession>
<evidence type="ECO:0000313" key="2">
    <source>
        <dbReference type="Proteomes" id="UP000712281"/>
    </source>
</evidence>
<organism evidence="1 2">
    <name type="scientific">Brassica cretica</name>
    <name type="common">Mustard</name>
    <dbReference type="NCBI Taxonomy" id="69181"/>
    <lineage>
        <taxon>Eukaryota</taxon>
        <taxon>Viridiplantae</taxon>
        <taxon>Streptophyta</taxon>
        <taxon>Embryophyta</taxon>
        <taxon>Tracheophyta</taxon>
        <taxon>Spermatophyta</taxon>
        <taxon>Magnoliopsida</taxon>
        <taxon>eudicotyledons</taxon>
        <taxon>Gunneridae</taxon>
        <taxon>Pentapetalae</taxon>
        <taxon>rosids</taxon>
        <taxon>malvids</taxon>
        <taxon>Brassicales</taxon>
        <taxon>Brassicaceae</taxon>
        <taxon>Brassiceae</taxon>
        <taxon>Brassica</taxon>
    </lineage>
</organism>
<reference evidence="1" key="1">
    <citation type="submission" date="2019-12" db="EMBL/GenBank/DDBJ databases">
        <title>Genome sequencing and annotation of Brassica cretica.</title>
        <authorList>
            <person name="Studholme D.J."/>
            <person name="Sarris P.F."/>
        </authorList>
    </citation>
    <scope>NUCLEOTIDE SEQUENCE</scope>
    <source>
        <strain evidence="1">PFS-001/15</strain>
        <tissue evidence="1">Leaf</tissue>
    </source>
</reference>
<dbReference type="Proteomes" id="UP000712281">
    <property type="component" value="Unassembled WGS sequence"/>
</dbReference>
<dbReference type="AlphaFoldDB" id="A0A8S9HDI6"/>
<protein>
    <submittedName>
        <fullName evidence="1">Uncharacterized protein</fullName>
    </submittedName>
</protein>
<name>A0A8S9HDI6_BRACR</name>
<gene>
    <name evidence="1" type="ORF">F2Q68_00015035</name>
</gene>
<proteinExistence type="predicted"/>
<dbReference type="EMBL" id="QGKW02001940">
    <property type="protein sequence ID" value="KAF2554717.1"/>
    <property type="molecule type" value="Genomic_DNA"/>
</dbReference>